<keyword evidence="3" id="KW-0997">Cell inner membrane</keyword>
<dbReference type="PANTHER" id="PTHR30606:SF10">
    <property type="entry name" value="PHOSPHATIDYLINOSITOL MANNOSIDE ACYLTRANSFERASE"/>
    <property type="match status" value="1"/>
</dbReference>
<accession>A0A378I5N1</accession>
<evidence type="ECO:0000256" key="3">
    <source>
        <dbReference type="ARBA" id="ARBA00022519"/>
    </source>
</evidence>
<evidence type="ECO:0000256" key="6">
    <source>
        <dbReference type="ARBA" id="ARBA00023315"/>
    </source>
</evidence>
<comment type="subcellular location">
    <subcellularLocation>
        <location evidence="1">Cell inner membrane</location>
    </subcellularLocation>
</comment>
<dbReference type="GO" id="GO:0005886">
    <property type="term" value="C:plasma membrane"/>
    <property type="evidence" value="ECO:0007669"/>
    <property type="project" value="UniProtKB-SubCell"/>
</dbReference>
<evidence type="ECO:0000313" key="7">
    <source>
        <dbReference type="EMBL" id="STX27784.1"/>
    </source>
</evidence>
<evidence type="ECO:0000256" key="4">
    <source>
        <dbReference type="ARBA" id="ARBA00022679"/>
    </source>
</evidence>
<dbReference type="CDD" id="cd07984">
    <property type="entry name" value="LPLAT_LABLAT-like"/>
    <property type="match status" value="1"/>
</dbReference>
<keyword evidence="2" id="KW-1003">Cell membrane</keyword>
<sequence length="252" mass="29250">MNNINQVFGDKLTEPQKKHLARAFYSHLATSIKETVLLRFMSEKTLKEQVEVRGHERLLNTIAKGRGVLILTGHFGNWEFAPIGGVLNFKEFQGQFHFIRRTLGSKTLEKILFRRYYQAGLNVIPKKNSLQQVCDALEQNHAVIFVLDQHASLKNRDGIAVEFFGKKAGTYRSLASLARHTGVPVVPAAGYRLPNGRHRLEFYEPIFWQDYPSTQEALYYNTLAYNQALERIILAHPEQWMWLHKRWKLKDK</sequence>
<keyword evidence="4 7" id="KW-0808">Transferase</keyword>
<protein>
    <submittedName>
        <fullName evidence="7">Lipid A biosynthesis lauroyl acyltransferase</fullName>
        <ecNumber evidence="7">2.3.1.-</ecNumber>
    </submittedName>
</protein>
<reference evidence="7 8" key="1">
    <citation type="submission" date="2018-06" db="EMBL/GenBank/DDBJ databases">
        <authorList>
            <consortium name="Pathogen Informatics"/>
            <person name="Doyle S."/>
        </authorList>
    </citation>
    <scope>NUCLEOTIDE SEQUENCE [LARGE SCALE GENOMIC DNA]</scope>
    <source>
        <strain evidence="7 8">NCTC13315</strain>
    </source>
</reference>
<organism evidence="7 8">
    <name type="scientific">Legionella beliardensis</name>
    <dbReference type="NCBI Taxonomy" id="91822"/>
    <lineage>
        <taxon>Bacteria</taxon>
        <taxon>Pseudomonadati</taxon>
        <taxon>Pseudomonadota</taxon>
        <taxon>Gammaproteobacteria</taxon>
        <taxon>Legionellales</taxon>
        <taxon>Legionellaceae</taxon>
        <taxon>Legionella</taxon>
    </lineage>
</organism>
<evidence type="ECO:0000256" key="1">
    <source>
        <dbReference type="ARBA" id="ARBA00004533"/>
    </source>
</evidence>
<gene>
    <name evidence="7" type="primary">htrB</name>
    <name evidence="7" type="ORF">NCTC13315_00300</name>
</gene>
<proteinExistence type="predicted"/>
<dbReference type="InterPro" id="IPR004960">
    <property type="entry name" value="LipA_acyltrans"/>
</dbReference>
<keyword evidence="5" id="KW-0472">Membrane</keyword>
<dbReference type="EC" id="2.3.1.-" evidence="7"/>
<dbReference type="Proteomes" id="UP000254968">
    <property type="component" value="Unassembled WGS sequence"/>
</dbReference>
<dbReference type="PANTHER" id="PTHR30606">
    <property type="entry name" value="LIPID A BIOSYNTHESIS LAUROYL ACYLTRANSFERASE"/>
    <property type="match status" value="1"/>
</dbReference>
<dbReference type="EMBL" id="UGNV01000001">
    <property type="protein sequence ID" value="STX27784.1"/>
    <property type="molecule type" value="Genomic_DNA"/>
</dbReference>
<evidence type="ECO:0000256" key="5">
    <source>
        <dbReference type="ARBA" id="ARBA00023136"/>
    </source>
</evidence>
<name>A0A378I5N1_9GAMM</name>
<dbReference type="AlphaFoldDB" id="A0A378I5N1"/>
<dbReference type="Pfam" id="PF03279">
    <property type="entry name" value="Lip_A_acyltrans"/>
    <property type="match status" value="1"/>
</dbReference>
<evidence type="ECO:0000313" key="8">
    <source>
        <dbReference type="Proteomes" id="UP000254968"/>
    </source>
</evidence>
<keyword evidence="6 7" id="KW-0012">Acyltransferase</keyword>
<evidence type="ECO:0000256" key="2">
    <source>
        <dbReference type="ARBA" id="ARBA00022475"/>
    </source>
</evidence>
<dbReference type="GO" id="GO:0009247">
    <property type="term" value="P:glycolipid biosynthetic process"/>
    <property type="evidence" value="ECO:0007669"/>
    <property type="project" value="UniProtKB-ARBA"/>
</dbReference>
<dbReference type="GO" id="GO:0016746">
    <property type="term" value="F:acyltransferase activity"/>
    <property type="evidence" value="ECO:0007669"/>
    <property type="project" value="UniProtKB-KW"/>
</dbReference>
<keyword evidence="8" id="KW-1185">Reference proteome</keyword>